<dbReference type="AlphaFoldDB" id="A0A9W4T5B5"/>
<organism evidence="1 2">
    <name type="scientific">Funneliformis geosporum</name>
    <dbReference type="NCBI Taxonomy" id="1117311"/>
    <lineage>
        <taxon>Eukaryota</taxon>
        <taxon>Fungi</taxon>
        <taxon>Fungi incertae sedis</taxon>
        <taxon>Mucoromycota</taxon>
        <taxon>Glomeromycotina</taxon>
        <taxon>Glomeromycetes</taxon>
        <taxon>Glomerales</taxon>
        <taxon>Glomeraceae</taxon>
        <taxon>Funneliformis</taxon>
    </lineage>
</organism>
<sequence length="130" mass="13997">MTDAIPHQLLKRTSTFLQCPSFDGISPPPPLIQVTLSSDPPVPGKKDKFTISGKISEDLTASASILIAFMDTAKNLLGKPFVVPVCTGKHCLIKANEPFKKSVEVPILAKLPNPYILLVAVGYVPLIFKA</sequence>
<evidence type="ECO:0000313" key="1">
    <source>
        <dbReference type="EMBL" id="CAI2193088.1"/>
    </source>
</evidence>
<gene>
    <name evidence="1" type="ORF">FWILDA_LOCUS15901</name>
</gene>
<dbReference type="Proteomes" id="UP001153678">
    <property type="component" value="Unassembled WGS sequence"/>
</dbReference>
<keyword evidence="2" id="KW-1185">Reference proteome</keyword>
<feature type="non-terminal residue" evidence="1">
    <location>
        <position position="130"/>
    </location>
</feature>
<protein>
    <submittedName>
        <fullName evidence="1">9179_t:CDS:1</fullName>
    </submittedName>
</protein>
<evidence type="ECO:0000313" key="2">
    <source>
        <dbReference type="Proteomes" id="UP001153678"/>
    </source>
</evidence>
<dbReference type="EMBL" id="CAMKVN010009045">
    <property type="protein sequence ID" value="CAI2193088.1"/>
    <property type="molecule type" value="Genomic_DNA"/>
</dbReference>
<name>A0A9W4T5B5_9GLOM</name>
<comment type="caution">
    <text evidence="1">The sequence shown here is derived from an EMBL/GenBank/DDBJ whole genome shotgun (WGS) entry which is preliminary data.</text>
</comment>
<accession>A0A9W4T5B5</accession>
<dbReference type="OrthoDB" id="2392981at2759"/>
<proteinExistence type="predicted"/>
<reference evidence="1" key="1">
    <citation type="submission" date="2022-08" db="EMBL/GenBank/DDBJ databases">
        <authorList>
            <person name="Kallberg Y."/>
            <person name="Tangrot J."/>
            <person name="Rosling A."/>
        </authorList>
    </citation>
    <scope>NUCLEOTIDE SEQUENCE</scope>
    <source>
        <strain evidence="1">Wild A</strain>
    </source>
</reference>